<keyword evidence="1" id="KW-1133">Transmembrane helix</keyword>
<sequence>MLYLAMFFLLLAAVPAFLLSIKVRAVIELVIDKNESKLEFYFFVLGGILKYRRSVPLGSDRDTDGKFDIKEAETRAGEYRQWYGRNKFIIYRLKKYLSKRVRIEELSVEAGFGTGDAFYTGILSGLLWGLGGVLTAYISNSFIVLKKRFNIMSYFDRSGFDVDSRCILTGRIVHIIVVRLIILIDKRKRKRK</sequence>
<comment type="caution">
    <text evidence="2">The sequence shown here is derived from an EMBL/GenBank/DDBJ whole genome shotgun (WGS) entry which is preliminary data.</text>
</comment>
<keyword evidence="3" id="KW-1185">Reference proteome</keyword>
<protein>
    <submittedName>
        <fullName evidence="2">DUF2953 family protein</fullName>
    </submittedName>
</protein>
<dbReference type="RefSeq" id="WP_114297914.1">
    <property type="nucleotide sequence ID" value="NZ_QPJT01000011.1"/>
</dbReference>
<name>A0A369B474_9FIRM</name>
<feature type="transmembrane region" description="Helical" evidence="1">
    <location>
        <begin position="126"/>
        <end position="145"/>
    </location>
</feature>
<dbReference type="EMBL" id="QPJT01000011">
    <property type="protein sequence ID" value="RCX16360.1"/>
    <property type="molecule type" value="Genomic_DNA"/>
</dbReference>
<evidence type="ECO:0000256" key="1">
    <source>
        <dbReference type="SAM" id="Phobius"/>
    </source>
</evidence>
<keyword evidence="1" id="KW-0812">Transmembrane</keyword>
<dbReference type="Proteomes" id="UP000253034">
    <property type="component" value="Unassembled WGS sequence"/>
</dbReference>
<gene>
    <name evidence="2" type="ORF">DFR58_111105</name>
</gene>
<dbReference type="AlphaFoldDB" id="A0A369B474"/>
<dbReference type="InterPro" id="IPR021338">
    <property type="entry name" value="DUF2953"/>
</dbReference>
<keyword evidence="1" id="KW-0472">Membrane</keyword>
<accession>A0A369B474</accession>
<organism evidence="2 3">
    <name type="scientific">Anaerobacterium chartisolvens</name>
    <dbReference type="NCBI Taxonomy" id="1297424"/>
    <lineage>
        <taxon>Bacteria</taxon>
        <taxon>Bacillati</taxon>
        <taxon>Bacillota</taxon>
        <taxon>Clostridia</taxon>
        <taxon>Eubacteriales</taxon>
        <taxon>Oscillospiraceae</taxon>
        <taxon>Anaerobacterium</taxon>
    </lineage>
</organism>
<evidence type="ECO:0000313" key="2">
    <source>
        <dbReference type="EMBL" id="RCX16360.1"/>
    </source>
</evidence>
<reference evidence="2 3" key="1">
    <citation type="submission" date="2018-07" db="EMBL/GenBank/DDBJ databases">
        <title>Genomic Encyclopedia of Type Strains, Phase IV (KMG-IV): sequencing the most valuable type-strain genomes for metagenomic binning, comparative biology and taxonomic classification.</title>
        <authorList>
            <person name="Goeker M."/>
        </authorList>
    </citation>
    <scope>NUCLEOTIDE SEQUENCE [LARGE SCALE GENOMIC DNA]</scope>
    <source>
        <strain evidence="2 3">DSM 27016</strain>
    </source>
</reference>
<dbReference type="Pfam" id="PF11167">
    <property type="entry name" value="DUF2953"/>
    <property type="match status" value="1"/>
</dbReference>
<evidence type="ECO:0000313" key="3">
    <source>
        <dbReference type="Proteomes" id="UP000253034"/>
    </source>
</evidence>
<feature type="transmembrane region" description="Helical" evidence="1">
    <location>
        <begin position="166"/>
        <end position="184"/>
    </location>
</feature>
<proteinExistence type="predicted"/>